<dbReference type="OrthoDB" id="444127at2759"/>
<feature type="region of interest" description="Disordered" evidence="2">
    <location>
        <begin position="94"/>
        <end position="125"/>
    </location>
</feature>
<sequence length="522" mass="58851">MDGRWAMDTNLCLISSSKRIKLQHILITIHNTCIHKSSLSSLFLKTITIAPASSIARLKIEDIFIIMPRPSSSDLDNIDPSAGKAINDKIHHDLNPEQQHGGLSHNKGQPKRPPHATATGGGGGGAATFRTNCAKEHGESLQCIERNYQNRSACEDFFQAYKLCRKEENEKVRAANNSSKNGNSGWFWRSYSAVSTTKFVEQEQQQPFLSLLSFDLDDTFWPTTDVVYHANAKMIQTLHDYGCNDADIDSFLQQTRSIRKQQQQHVPVTYQSLRKLAIRKTLETSPSFESNLPRLLSFNQSRTCLEDTIVEDCYKAWEQERHNAAERFLFEDALETMQRLRQRYPNTCFVAVTNGAGDPFAMTRTLAPFFDFRISGEDDGIFPHRKPHPFIYQKTLQQSRTQRRRSDTDHDNNNNKDPMDDDNGIWCHVGDCLANDVGASADCGAKAIWICPLEEEGSTATQSLDDITTATMIPTWSTATTEEMERRAQQMKEGRSKMAASITSLSQLPSAIARILQTETSN</sequence>
<dbReference type="PANTHER" id="PTHR43316:SF8">
    <property type="entry name" value="HAD FAMILY HYDROLASE"/>
    <property type="match status" value="1"/>
</dbReference>
<dbReference type="Proteomes" id="UP000693970">
    <property type="component" value="Unassembled WGS sequence"/>
</dbReference>
<keyword evidence="4" id="KW-1185">Reference proteome</keyword>
<dbReference type="InterPro" id="IPR051540">
    <property type="entry name" value="S-2-haloacid_dehalogenase"/>
</dbReference>
<dbReference type="SFLD" id="SFLDG01129">
    <property type="entry name" value="C1.5:_HAD__Beta-PGM__Phosphata"/>
    <property type="match status" value="1"/>
</dbReference>
<reference evidence="3" key="1">
    <citation type="journal article" date="2021" name="Sci. Rep.">
        <title>Diploid genomic architecture of Nitzschia inconspicua, an elite biomass production diatom.</title>
        <authorList>
            <person name="Oliver A."/>
            <person name="Podell S."/>
            <person name="Pinowska A."/>
            <person name="Traller J.C."/>
            <person name="Smith S.R."/>
            <person name="McClure R."/>
            <person name="Beliaev A."/>
            <person name="Bohutskyi P."/>
            <person name="Hill E.A."/>
            <person name="Rabines A."/>
            <person name="Zheng H."/>
            <person name="Allen L.Z."/>
            <person name="Kuo A."/>
            <person name="Grigoriev I.V."/>
            <person name="Allen A.E."/>
            <person name="Hazlebeck D."/>
            <person name="Allen E.E."/>
        </authorList>
    </citation>
    <scope>NUCLEOTIDE SEQUENCE</scope>
    <source>
        <strain evidence="3">Hildebrandi</strain>
    </source>
</reference>
<dbReference type="EMBL" id="JAGRRH010000068">
    <property type="protein sequence ID" value="KAG7337996.1"/>
    <property type="molecule type" value="Genomic_DNA"/>
</dbReference>
<dbReference type="PANTHER" id="PTHR43316">
    <property type="entry name" value="HYDROLASE, HALOACID DELAHOGENASE-RELATED"/>
    <property type="match status" value="1"/>
</dbReference>
<comment type="caution">
    <text evidence="3">The sequence shown here is derived from an EMBL/GenBank/DDBJ whole genome shotgun (WGS) entry which is preliminary data.</text>
</comment>
<evidence type="ECO:0000256" key="1">
    <source>
        <dbReference type="ARBA" id="ARBA00022801"/>
    </source>
</evidence>
<protein>
    <submittedName>
        <fullName evidence="3">Haloacid dehalogenase-like hydrolase</fullName>
    </submittedName>
</protein>
<keyword evidence="1 3" id="KW-0378">Hydrolase</keyword>
<feature type="region of interest" description="Disordered" evidence="2">
    <location>
        <begin position="392"/>
        <end position="421"/>
    </location>
</feature>
<gene>
    <name evidence="3" type="ORF">IV203_034437</name>
</gene>
<dbReference type="Pfam" id="PF00702">
    <property type="entry name" value="Hydrolase"/>
    <property type="match status" value="1"/>
</dbReference>
<accession>A0A9K3K7K9</accession>
<name>A0A9K3K7K9_9STRA</name>
<evidence type="ECO:0000313" key="3">
    <source>
        <dbReference type="EMBL" id="KAG7337996.1"/>
    </source>
</evidence>
<feature type="compositionally biased region" description="Basic and acidic residues" evidence="2">
    <location>
        <begin position="404"/>
        <end position="418"/>
    </location>
</feature>
<evidence type="ECO:0000313" key="4">
    <source>
        <dbReference type="Proteomes" id="UP000693970"/>
    </source>
</evidence>
<dbReference type="GO" id="GO:0016787">
    <property type="term" value="F:hydrolase activity"/>
    <property type="evidence" value="ECO:0007669"/>
    <property type="project" value="UniProtKB-KW"/>
</dbReference>
<proteinExistence type="predicted"/>
<evidence type="ECO:0000256" key="2">
    <source>
        <dbReference type="SAM" id="MobiDB-lite"/>
    </source>
</evidence>
<dbReference type="PROSITE" id="PS51808">
    <property type="entry name" value="CHCH"/>
    <property type="match status" value="1"/>
</dbReference>
<dbReference type="SFLD" id="SFLDS00003">
    <property type="entry name" value="Haloacid_Dehalogenase"/>
    <property type="match status" value="1"/>
</dbReference>
<dbReference type="AlphaFoldDB" id="A0A9K3K7K9"/>
<organism evidence="3 4">
    <name type="scientific">Nitzschia inconspicua</name>
    <dbReference type="NCBI Taxonomy" id="303405"/>
    <lineage>
        <taxon>Eukaryota</taxon>
        <taxon>Sar</taxon>
        <taxon>Stramenopiles</taxon>
        <taxon>Ochrophyta</taxon>
        <taxon>Bacillariophyta</taxon>
        <taxon>Bacillariophyceae</taxon>
        <taxon>Bacillariophycidae</taxon>
        <taxon>Bacillariales</taxon>
        <taxon>Bacillariaceae</taxon>
        <taxon>Nitzschia</taxon>
    </lineage>
</organism>
<reference evidence="3" key="2">
    <citation type="submission" date="2021-04" db="EMBL/GenBank/DDBJ databases">
        <authorList>
            <person name="Podell S."/>
        </authorList>
    </citation>
    <scope>NUCLEOTIDE SEQUENCE</scope>
    <source>
        <strain evidence="3">Hildebrandi</strain>
    </source>
</reference>